<dbReference type="PANTHER" id="PTHR11487:SF0">
    <property type="entry name" value="S-ACYL FATTY ACID SYNTHASE THIOESTERASE, MEDIUM CHAIN"/>
    <property type="match status" value="1"/>
</dbReference>
<organism evidence="4 5">
    <name type="scientific">Streptomyces capoamus</name>
    <dbReference type="NCBI Taxonomy" id="68183"/>
    <lineage>
        <taxon>Bacteria</taxon>
        <taxon>Bacillati</taxon>
        <taxon>Actinomycetota</taxon>
        <taxon>Actinomycetes</taxon>
        <taxon>Kitasatosporales</taxon>
        <taxon>Streptomycetaceae</taxon>
        <taxon>Streptomyces</taxon>
    </lineage>
</organism>
<sequence>MRSSGRTRLYCLPYAGGSAPRIYSHWKRRLPAGIEVVPLELPARGTRMRERPLPRVEALVADALRQVLPWPGESFALFGHSLGGILAFELARALEHRHGRPPCRLLVSGARAPDLPRTPSLDFLLPDRQFRDRISALNGTPPQVLEDDELMELFLPVLRADFAAAAQWRYREDRPLSCPITVFGGRADADVPPASLTGWSRQTVADCEVELLPGGHFFLDEVPGTLVPLVADRLLPVGSAARRP</sequence>
<dbReference type="Gene3D" id="3.40.50.1820">
    <property type="entry name" value="alpha/beta hydrolase"/>
    <property type="match status" value="1"/>
</dbReference>
<evidence type="ECO:0000259" key="3">
    <source>
        <dbReference type="SMART" id="SM00824"/>
    </source>
</evidence>
<dbReference type="GO" id="GO:0008610">
    <property type="term" value="P:lipid biosynthetic process"/>
    <property type="evidence" value="ECO:0007669"/>
    <property type="project" value="TreeGrafter"/>
</dbReference>
<evidence type="ECO:0000256" key="2">
    <source>
        <dbReference type="ARBA" id="ARBA00022801"/>
    </source>
</evidence>
<protein>
    <submittedName>
        <fullName evidence="4">Thioesterase</fullName>
    </submittedName>
</protein>
<proteinExistence type="inferred from homology"/>
<dbReference type="GO" id="GO:0016787">
    <property type="term" value="F:hydrolase activity"/>
    <property type="evidence" value="ECO:0007669"/>
    <property type="project" value="UniProtKB-KW"/>
</dbReference>
<dbReference type="InterPro" id="IPR020802">
    <property type="entry name" value="TesA-like"/>
</dbReference>
<dbReference type="Proteomes" id="UP000619355">
    <property type="component" value="Unassembled WGS sequence"/>
</dbReference>
<comment type="similarity">
    <text evidence="1">Belongs to the thioesterase family.</text>
</comment>
<reference evidence="5" key="1">
    <citation type="journal article" date="2019" name="Int. J. Syst. Evol. Microbiol.">
        <title>The Global Catalogue of Microorganisms (GCM) 10K type strain sequencing project: providing services to taxonomists for standard genome sequencing and annotation.</title>
        <authorList>
            <consortium name="The Broad Institute Genomics Platform"/>
            <consortium name="The Broad Institute Genome Sequencing Center for Infectious Disease"/>
            <person name="Wu L."/>
            <person name="Ma J."/>
        </authorList>
    </citation>
    <scope>NUCLEOTIDE SEQUENCE [LARGE SCALE GENOMIC DNA]</scope>
    <source>
        <strain evidence="5">JCM 4253</strain>
    </source>
</reference>
<keyword evidence="5" id="KW-1185">Reference proteome</keyword>
<evidence type="ECO:0000256" key="1">
    <source>
        <dbReference type="ARBA" id="ARBA00007169"/>
    </source>
</evidence>
<comment type="caution">
    <text evidence="4">The sequence shown here is derived from an EMBL/GenBank/DDBJ whole genome shotgun (WGS) entry which is preliminary data.</text>
</comment>
<keyword evidence="2" id="KW-0378">Hydrolase</keyword>
<dbReference type="SMART" id="SM00824">
    <property type="entry name" value="PKS_TE"/>
    <property type="match status" value="1"/>
</dbReference>
<name>A0A919EZZ8_9ACTN</name>
<gene>
    <name evidence="4" type="ORF">GCM10018980_52840</name>
</gene>
<dbReference type="InterPro" id="IPR029058">
    <property type="entry name" value="AB_hydrolase_fold"/>
</dbReference>
<feature type="domain" description="Thioesterase TesA-like" evidence="3">
    <location>
        <begin position="10"/>
        <end position="234"/>
    </location>
</feature>
<dbReference type="RefSeq" id="WP_189984722.1">
    <property type="nucleotide sequence ID" value="NZ_BNBF01000018.1"/>
</dbReference>
<dbReference type="AlphaFoldDB" id="A0A919EZZ8"/>
<dbReference type="InterPro" id="IPR001031">
    <property type="entry name" value="Thioesterase"/>
</dbReference>
<dbReference type="EMBL" id="BNBF01000018">
    <property type="protein sequence ID" value="GHG62788.1"/>
    <property type="molecule type" value="Genomic_DNA"/>
</dbReference>
<dbReference type="InterPro" id="IPR012223">
    <property type="entry name" value="TEII"/>
</dbReference>
<accession>A0A919EZZ8</accession>
<dbReference type="SUPFAM" id="SSF53474">
    <property type="entry name" value="alpha/beta-Hydrolases"/>
    <property type="match status" value="1"/>
</dbReference>
<evidence type="ECO:0000313" key="5">
    <source>
        <dbReference type="Proteomes" id="UP000619355"/>
    </source>
</evidence>
<dbReference type="PANTHER" id="PTHR11487">
    <property type="entry name" value="THIOESTERASE"/>
    <property type="match status" value="1"/>
</dbReference>
<evidence type="ECO:0000313" key="4">
    <source>
        <dbReference type="EMBL" id="GHG62788.1"/>
    </source>
</evidence>
<dbReference type="Pfam" id="PF00975">
    <property type="entry name" value="Thioesterase"/>
    <property type="match status" value="1"/>
</dbReference>